<dbReference type="AlphaFoldDB" id="A0A172WP51"/>
<dbReference type="RefSeq" id="WP_064481247.1">
    <property type="nucleotide sequence ID" value="NZ_CP015641.1"/>
</dbReference>
<proteinExistence type="predicted"/>
<evidence type="ECO:0000256" key="1">
    <source>
        <dbReference type="SAM" id="SignalP"/>
    </source>
</evidence>
<protein>
    <recommendedName>
        <fullName evidence="4">Nuclear transport factor 2 family protein</fullName>
    </recommendedName>
</protein>
<feature type="chain" id="PRO_5008002781" description="Nuclear transport factor 2 family protein" evidence="1">
    <location>
        <begin position="22"/>
        <end position="143"/>
    </location>
</feature>
<gene>
    <name evidence="2" type="ORF">PS273GM_08865</name>
</gene>
<sequence>MPVWKLAVALMAVALMLVGCGRDDPEAALQAAVESLQESIESKDTSRLMDLIHQEFSANQEADRDWARRTATLMFLRHRNVNVIALTSRSWIDPTYPDKGYSEAQVALTGAEALLPQRLGHYNTRLEWWLADGKWQLARLNWD</sequence>
<evidence type="ECO:0000313" key="3">
    <source>
        <dbReference type="Proteomes" id="UP000077787"/>
    </source>
</evidence>
<evidence type="ECO:0008006" key="4">
    <source>
        <dbReference type="Google" id="ProtNLM"/>
    </source>
</evidence>
<dbReference type="EMBL" id="CP015641">
    <property type="protein sequence ID" value="ANF25254.1"/>
    <property type="molecule type" value="Genomic_DNA"/>
</dbReference>
<dbReference type="PROSITE" id="PS51257">
    <property type="entry name" value="PROKAR_LIPOPROTEIN"/>
    <property type="match status" value="1"/>
</dbReference>
<reference evidence="2 3" key="1">
    <citation type="submission" date="2016-05" db="EMBL/GenBank/DDBJ databases">
        <title>Genome sequence of Pseudomonas stutzeri 273 and identification of the exopolysaccharide biosynthesis locus.</title>
        <authorList>
            <person name="Wu S."/>
            <person name="Sun C."/>
        </authorList>
    </citation>
    <scope>NUCLEOTIDE SEQUENCE [LARGE SCALE GENOMIC DNA]</scope>
    <source>
        <strain evidence="2 3">273</strain>
    </source>
</reference>
<dbReference type="Proteomes" id="UP000077787">
    <property type="component" value="Chromosome"/>
</dbReference>
<accession>A0A172WP51</accession>
<name>A0A172WP51_STUST</name>
<dbReference type="OrthoDB" id="8905050at2"/>
<organism evidence="2 3">
    <name type="scientific">Stutzerimonas stutzeri</name>
    <name type="common">Pseudomonas stutzeri</name>
    <dbReference type="NCBI Taxonomy" id="316"/>
    <lineage>
        <taxon>Bacteria</taxon>
        <taxon>Pseudomonadati</taxon>
        <taxon>Pseudomonadota</taxon>
        <taxon>Gammaproteobacteria</taxon>
        <taxon>Pseudomonadales</taxon>
        <taxon>Pseudomonadaceae</taxon>
        <taxon>Stutzerimonas</taxon>
    </lineage>
</organism>
<evidence type="ECO:0000313" key="2">
    <source>
        <dbReference type="EMBL" id="ANF25254.1"/>
    </source>
</evidence>
<feature type="signal peptide" evidence="1">
    <location>
        <begin position="1"/>
        <end position="21"/>
    </location>
</feature>
<keyword evidence="1" id="KW-0732">Signal</keyword>